<organism evidence="2 3">
    <name type="scientific">Nonomuraea endophytica</name>
    <dbReference type="NCBI Taxonomy" id="714136"/>
    <lineage>
        <taxon>Bacteria</taxon>
        <taxon>Bacillati</taxon>
        <taxon>Actinomycetota</taxon>
        <taxon>Actinomycetes</taxon>
        <taxon>Streptosporangiales</taxon>
        <taxon>Streptosporangiaceae</taxon>
        <taxon>Nonomuraea</taxon>
    </lineage>
</organism>
<dbReference type="Gene3D" id="3.30.10.20">
    <property type="match status" value="1"/>
</dbReference>
<dbReference type="EMBL" id="JACHIN010000002">
    <property type="protein sequence ID" value="MBB5076376.1"/>
    <property type="molecule type" value="Genomic_DNA"/>
</dbReference>
<accession>A0A7W8EEJ7</accession>
<dbReference type="AlphaFoldDB" id="A0A7W8EEJ7"/>
<dbReference type="Pfam" id="PF03793">
    <property type="entry name" value="PASTA"/>
    <property type="match status" value="1"/>
</dbReference>
<sequence>MQGLVIGGAPGQTAAVQVGVPNVIGKSRADAEADLGQLGLRARVEEIEAIGPVGTVYAQDPMPPARRAKGFAVLLHIVRAVPGPPPDLSAKLDALKAVVDKVDSALTALTATAGGLETDTAAGTRHGQVTTALQQISDKLDRLTKITPTKKRT</sequence>
<dbReference type="RefSeq" id="WP_184959810.1">
    <property type="nucleotide sequence ID" value="NZ_JACHIN010000002.1"/>
</dbReference>
<name>A0A7W8EEJ7_9ACTN</name>
<dbReference type="CDD" id="cd06577">
    <property type="entry name" value="PASTA_pknB"/>
    <property type="match status" value="1"/>
</dbReference>
<dbReference type="SMART" id="SM00740">
    <property type="entry name" value="PASTA"/>
    <property type="match status" value="1"/>
</dbReference>
<dbReference type="Proteomes" id="UP000568380">
    <property type="component" value="Unassembled WGS sequence"/>
</dbReference>
<evidence type="ECO:0000313" key="2">
    <source>
        <dbReference type="EMBL" id="MBB5076376.1"/>
    </source>
</evidence>
<protein>
    <submittedName>
        <fullName evidence="2">Beta-lactam-binding protein with PASTA domain</fullName>
    </submittedName>
</protein>
<comment type="caution">
    <text evidence="2">The sequence shown here is derived from an EMBL/GenBank/DDBJ whole genome shotgun (WGS) entry which is preliminary data.</text>
</comment>
<evidence type="ECO:0000313" key="3">
    <source>
        <dbReference type="Proteomes" id="UP000568380"/>
    </source>
</evidence>
<reference evidence="2 3" key="1">
    <citation type="submission" date="2020-08" db="EMBL/GenBank/DDBJ databases">
        <title>Genomic Encyclopedia of Type Strains, Phase IV (KMG-IV): sequencing the most valuable type-strain genomes for metagenomic binning, comparative biology and taxonomic classification.</title>
        <authorList>
            <person name="Goeker M."/>
        </authorList>
    </citation>
    <scope>NUCLEOTIDE SEQUENCE [LARGE SCALE GENOMIC DNA]</scope>
    <source>
        <strain evidence="2 3">DSM 45385</strain>
    </source>
</reference>
<dbReference type="PROSITE" id="PS51178">
    <property type="entry name" value="PASTA"/>
    <property type="match status" value="1"/>
</dbReference>
<dbReference type="InterPro" id="IPR005543">
    <property type="entry name" value="PASTA_dom"/>
</dbReference>
<evidence type="ECO:0000259" key="1">
    <source>
        <dbReference type="PROSITE" id="PS51178"/>
    </source>
</evidence>
<proteinExistence type="predicted"/>
<feature type="domain" description="PASTA" evidence="1">
    <location>
        <begin position="14"/>
        <end position="79"/>
    </location>
</feature>
<gene>
    <name evidence="2" type="ORF">HNR40_001840</name>
</gene>
<keyword evidence="3" id="KW-1185">Reference proteome</keyword>